<name>A0A4W5L8Q5_9TELE</name>
<dbReference type="Ensembl" id="ENSHHUT00000023190.1">
    <property type="protein sequence ID" value="ENSHHUP00000022346.1"/>
    <property type="gene ID" value="ENSHHUG00000013985.1"/>
</dbReference>
<dbReference type="AlphaFoldDB" id="A0A4W5L8Q5"/>
<proteinExistence type="predicted"/>
<reference evidence="2" key="1">
    <citation type="submission" date="2018-06" db="EMBL/GenBank/DDBJ databases">
        <title>Genome assembly of Danube salmon.</title>
        <authorList>
            <person name="Macqueen D.J."/>
            <person name="Gundappa M.K."/>
        </authorList>
    </citation>
    <scope>NUCLEOTIDE SEQUENCE [LARGE SCALE GENOMIC DNA]</scope>
</reference>
<reference evidence="1" key="2">
    <citation type="submission" date="2025-08" db="UniProtKB">
        <authorList>
            <consortium name="Ensembl"/>
        </authorList>
    </citation>
    <scope>IDENTIFICATION</scope>
</reference>
<dbReference type="STRING" id="62062.ENSHHUP00000022346"/>
<reference evidence="1" key="3">
    <citation type="submission" date="2025-09" db="UniProtKB">
        <authorList>
            <consortium name="Ensembl"/>
        </authorList>
    </citation>
    <scope>IDENTIFICATION</scope>
</reference>
<dbReference type="GeneTree" id="ENSGT01000000218076"/>
<evidence type="ECO:0000313" key="1">
    <source>
        <dbReference type="Ensembl" id="ENSHHUP00000022346.1"/>
    </source>
</evidence>
<sequence>RFSQSPGHLRSMRNAVDINIDKILVMQQEMFRLSRGNDSHPSDGPEPQRNRQLLFNKVTEKSLEKFISDARFGHTFNPFYKKNPRVTENIHKQLRKYLQRTLQDWAPSQGELQCKLVLRDKCWPLMFVSVCCRITQTEQRSATAVEGECNRRHCASVSEFQMLSSSLCPPATFDDPEYSPVLKQIGKGDT</sequence>
<organism evidence="1 2">
    <name type="scientific">Hucho hucho</name>
    <name type="common">huchen</name>
    <dbReference type="NCBI Taxonomy" id="62062"/>
    <lineage>
        <taxon>Eukaryota</taxon>
        <taxon>Metazoa</taxon>
        <taxon>Chordata</taxon>
        <taxon>Craniata</taxon>
        <taxon>Vertebrata</taxon>
        <taxon>Euteleostomi</taxon>
        <taxon>Actinopterygii</taxon>
        <taxon>Neopterygii</taxon>
        <taxon>Teleostei</taxon>
        <taxon>Protacanthopterygii</taxon>
        <taxon>Salmoniformes</taxon>
        <taxon>Salmonidae</taxon>
        <taxon>Salmoninae</taxon>
        <taxon>Hucho</taxon>
    </lineage>
</organism>
<keyword evidence="2" id="KW-1185">Reference proteome</keyword>
<dbReference type="Proteomes" id="UP000314982">
    <property type="component" value="Unassembled WGS sequence"/>
</dbReference>
<protein>
    <submittedName>
        <fullName evidence="1">Uncharacterized protein</fullName>
    </submittedName>
</protein>
<evidence type="ECO:0000313" key="2">
    <source>
        <dbReference type="Proteomes" id="UP000314982"/>
    </source>
</evidence>
<accession>A0A4W5L8Q5</accession>